<sequence length="29" mass="3346">AKIIDYNHHLLVHIVNRFIHPIPADTGLQ</sequence>
<feature type="non-terminal residue" evidence="1">
    <location>
        <position position="29"/>
    </location>
</feature>
<accession>R0G6L8</accession>
<dbReference type="Proteomes" id="UP000029121">
    <property type="component" value="Unassembled WGS sequence"/>
</dbReference>
<feature type="non-terminal residue" evidence="1">
    <location>
        <position position="1"/>
    </location>
</feature>
<gene>
    <name evidence="1" type="ORF">CARUB_v100039352mg</name>
</gene>
<dbReference type="EMBL" id="KB870845">
    <property type="protein sequence ID" value="EOA12139.1"/>
    <property type="molecule type" value="Genomic_DNA"/>
</dbReference>
<name>R0G6L8_9BRAS</name>
<protein>
    <submittedName>
        <fullName evidence="1">Uncharacterized protein</fullName>
    </submittedName>
</protein>
<evidence type="ECO:0000313" key="1">
    <source>
        <dbReference type="EMBL" id="EOA12139.1"/>
    </source>
</evidence>
<evidence type="ECO:0000313" key="2">
    <source>
        <dbReference type="Proteomes" id="UP000029121"/>
    </source>
</evidence>
<keyword evidence="2" id="KW-1185">Reference proteome</keyword>
<organism evidence="1 2">
    <name type="scientific">Capsella rubella</name>
    <dbReference type="NCBI Taxonomy" id="81985"/>
    <lineage>
        <taxon>Eukaryota</taxon>
        <taxon>Viridiplantae</taxon>
        <taxon>Streptophyta</taxon>
        <taxon>Embryophyta</taxon>
        <taxon>Tracheophyta</taxon>
        <taxon>Spermatophyta</taxon>
        <taxon>Magnoliopsida</taxon>
        <taxon>eudicotyledons</taxon>
        <taxon>Gunneridae</taxon>
        <taxon>Pentapetalae</taxon>
        <taxon>rosids</taxon>
        <taxon>malvids</taxon>
        <taxon>Brassicales</taxon>
        <taxon>Brassicaceae</taxon>
        <taxon>Camelineae</taxon>
        <taxon>Capsella</taxon>
    </lineage>
</organism>
<dbReference type="AlphaFoldDB" id="R0G6L8"/>
<reference evidence="2" key="1">
    <citation type="journal article" date="2013" name="Nat. Genet.">
        <title>The Capsella rubella genome and the genomic consequences of rapid mating system evolution.</title>
        <authorList>
            <person name="Slotte T."/>
            <person name="Hazzouri K.M."/>
            <person name="Agren J.A."/>
            <person name="Koenig D."/>
            <person name="Maumus F."/>
            <person name="Guo Y.L."/>
            <person name="Steige K."/>
            <person name="Platts A.E."/>
            <person name="Escobar J.S."/>
            <person name="Newman L.K."/>
            <person name="Wang W."/>
            <person name="Mandakova T."/>
            <person name="Vello E."/>
            <person name="Smith L.M."/>
            <person name="Henz S.R."/>
            <person name="Steffen J."/>
            <person name="Takuno S."/>
            <person name="Brandvain Y."/>
            <person name="Coop G."/>
            <person name="Andolfatto P."/>
            <person name="Hu T.T."/>
            <person name="Blanchette M."/>
            <person name="Clark R.M."/>
            <person name="Quesneville H."/>
            <person name="Nordborg M."/>
            <person name="Gaut B.S."/>
            <person name="Lysak M.A."/>
            <person name="Jenkins J."/>
            <person name="Grimwood J."/>
            <person name="Chapman J."/>
            <person name="Prochnik S."/>
            <person name="Shu S."/>
            <person name="Rokhsar D."/>
            <person name="Schmutz J."/>
            <person name="Weigel D."/>
            <person name="Wright S.I."/>
        </authorList>
    </citation>
    <scope>NUCLEOTIDE SEQUENCE [LARGE SCALE GENOMIC DNA]</scope>
    <source>
        <strain evidence="2">cv. Monte Gargano</strain>
    </source>
</reference>
<proteinExistence type="predicted"/>